<dbReference type="PANTHER" id="PTHR44757:SF2">
    <property type="entry name" value="BIOFILM ARCHITECTURE MAINTENANCE PROTEIN MBAA"/>
    <property type="match status" value="1"/>
</dbReference>
<dbReference type="Gene3D" id="3.30.70.270">
    <property type="match status" value="1"/>
</dbReference>
<dbReference type="InterPro" id="IPR052155">
    <property type="entry name" value="Biofilm_reg_signaling"/>
</dbReference>
<keyword evidence="1" id="KW-0472">Membrane</keyword>
<dbReference type="Proteomes" id="UP000323454">
    <property type="component" value="Unassembled WGS sequence"/>
</dbReference>
<evidence type="ECO:0000259" key="2">
    <source>
        <dbReference type="PROSITE" id="PS50887"/>
    </source>
</evidence>
<dbReference type="InterPro" id="IPR029787">
    <property type="entry name" value="Nucleotide_cyclase"/>
</dbReference>
<dbReference type="SMART" id="SM00267">
    <property type="entry name" value="GGDEF"/>
    <property type="match status" value="1"/>
</dbReference>
<gene>
    <name evidence="3" type="ORF">F0L68_41145</name>
</gene>
<feature type="transmembrane region" description="Helical" evidence="1">
    <location>
        <begin position="12"/>
        <end position="35"/>
    </location>
</feature>
<evidence type="ECO:0000313" key="3">
    <source>
        <dbReference type="EMBL" id="KAA2245899.1"/>
    </source>
</evidence>
<comment type="caution">
    <text evidence="3">The sequence shown here is derived from an EMBL/GenBank/DDBJ whole genome shotgun (WGS) entry which is preliminary data.</text>
</comment>
<dbReference type="PANTHER" id="PTHR44757">
    <property type="entry name" value="DIGUANYLATE CYCLASE DGCP"/>
    <property type="match status" value="1"/>
</dbReference>
<keyword evidence="1" id="KW-0812">Transmembrane</keyword>
<keyword evidence="1" id="KW-1133">Transmembrane helix</keyword>
<dbReference type="InterPro" id="IPR043128">
    <property type="entry name" value="Rev_trsase/Diguanyl_cyclase"/>
</dbReference>
<accession>A0A5B2W6Q9</accession>
<dbReference type="AlphaFoldDB" id="A0A5B2W6Q9"/>
<name>A0A5B2W6Q9_9PSEU</name>
<dbReference type="CDD" id="cd01949">
    <property type="entry name" value="GGDEF"/>
    <property type="match status" value="1"/>
</dbReference>
<feature type="domain" description="GGDEF" evidence="2">
    <location>
        <begin position="73"/>
        <end position="220"/>
    </location>
</feature>
<reference evidence="3 4" key="1">
    <citation type="submission" date="2019-09" db="EMBL/GenBank/DDBJ databases">
        <title>Goodfellowia gen. nov., a new genus of the Pseudonocardineae related to Actinoalloteichus, containing Goodfellowia coeruleoviolacea gen. nov., comb. nov. gen. nov., comb. nov.</title>
        <authorList>
            <person name="Labeda D."/>
        </authorList>
    </citation>
    <scope>NUCLEOTIDE SEQUENCE [LARGE SCALE GENOMIC DNA]</scope>
    <source>
        <strain evidence="3 4">AN110305</strain>
    </source>
</reference>
<dbReference type="InterPro" id="IPR000160">
    <property type="entry name" value="GGDEF_dom"/>
</dbReference>
<dbReference type="PROSITE" id="PS50887">
    <property type="entry name" value="GGDEF"/>
    <property type="match status" value="1"/>
</dbReference>
<dbReference type="EMBL" id="VUOB01000179">
    <property type="protein sequence ID" value="KAA2245899.1"/>
    <property type="molecule type" value="Genomic_DNA"/>
</dbReference>
<reference evidence="3 4" key="2">
    <citation type="submission" date="2019-09" db="EMBL/GenBank/DDBJ databases">
        <authorList>
            <person name="Jin C."/>
        </authorList>
    </citation>
    <scope>NUCLEOTIDE SEQUENCE [LARGE SCALE GENOMIC DNA]</scope>
    <source>
        <strain evidence="3 4">AN110305</strain>
    </source>
</reference>
<evidence type="ECO:0000256" key="1">
    <source>
        <dbReference type="SAM" id="Phobius"/>
    </source>
</evidence>
<dbReference type="Pfam" id="PF00990">
    <property type="entry name" value="GGDEF"/>
    <property type="match status" value="1"/>
</dbReference>
<dbReference type="SUPFAM" id="SSF55073">
    <property type="entry name" value="Nucleotide cyclase"/>
    <property type="match status" value="1"/>
</dbReference>
<dbReference type="NCBIfam" id="TIGR00254">
    <property type="entry name" value="GGDEF"/>
    <property type="match status" value="1"/>
</dbReference>
<proteinExistence type="predicted"/>
<keyword evidence="4" id="KW-1185">Reference proteome</keyword>
<organism evidence="3 4">
    <name type="scientific">Solihabitans fulvus</name>
    <dbReference type="NCBI Taxonomy" id="1892852"/>
    <lineage>
        <taxon>Bacteria</taxon>
        <taxon>Bacillati</taxon>
        <taxon>Actinomycetota</taxon>
        <taxon>Actinomycetes</taxon>
        <taxon>Pseudonocardiales</taxon>
        <taxon>Pseudonocardiaceae</taxon>
        <taxon>Solihabitans</taxon>
    </lineage>
</organism>
<dbReference type="OrthoDB" id="23692at2"/>
<sequence length="255" mass="27120">MHPLFELTTVEGSATVFVLLTTLVSVAALAGWAACASRLHARGVQLEHAEHDGLTGLWRREGFESRAPAALTNGNALALLDLDGFKPVNDRYGHAAGDQVLRVVAERLAAELGPRALIARLGGDEFALITSLEFPAVRGQLDQLTDALTAPIPVSGLGDLHVGISLGVAWLCDLPGLDDTAPAAAPGEFWAGLLAEALAAADVAMYEAKALRRDWRLYDPAVDPRRPASWICPTPRCRYREHGPAALPETAAQRA</sequence>
<protein>
    <submittedName>
        <fullName evidence="3">GGDEF domain-containing protein</fullName>
    </submittedName>
</protein>
<evidence type="ECO:0000313" key="4">
    <source>
        <dbReference type="Proteomes" id="UP000323454"/>
    </source>
</evidence>